<keyword evidence="1" id="KW-0472">Membrane</keyword>
<feature type="transmembrane region" description="Helical" evidence="1">
    <location>
        <begin position="206"/>
        <end position="226"/>
    </location>
</feature>
<dbReference type="AlphaFoldDB" id="A0A0L0DE83"/>
<dbReference type="RefSeq" id="XP_013762427.1">
    <property type="nucleotide sequence ID" value="XM_013906973.1"/>
</dbReference>
<organism evidence="2 3">
    <name type="scientific">Thecamonas trahens ATCC 50062</name>
    <dbReference type="NCBI Taxonomy" id="461836"/>
    <lineage>
        <taxon>Eukaryota</taxon>
        <taxon>Apusozoa</taxon>
        <taxon>Apusomonadida</taxon>
        <taxon>Apusomonadidae</taxon>
        <taxon>Thecamonas</taxon>
    </lineage>
</organism>
<dbReference type="EMBL" id="GL349435">
    <property type="protein sequence ID" value="KNC50535.1"/>
    <property type="molecule type" value="Genomic_DNA"/>
</dbReference>
<feature type="transmembrane region" description="Helical" evidence="1">
    <location>
        <begin position="269"/>
        <end position="289"/>
    </location>
</feature>
<dbReference type="eggNOG" id="ENOG502QVZS">
    <property type="taxonomic scope" value="Eukaryota"/>
</dbReference>
<evidence type="ECO:0000313" key="2">
    <source>
        <dbReference type="EMBL" id="KNC50535.1"/>
    </source>
</evidence>
<dbReference type="SUPFAM" id="SSF53474">
    <property type="entry name" value="alpha/beta-Hydrolases"/>
    <property type="match status" value="1"/>
</dbReference>
<sequence length="694" mass="72459">MTPTNPKQKPVPAPVADAGGMLAASLRMLISLVFNAQLLPLLAFLTTGALSLLLHLFFAHVVPAVAGASLAALVAALVLLASAVVLAALVLRSFAYLATDPFSSREHEIVLRKVLRLGVGNVTTLAVAMLAISAGICLHIAPDAGAPAASHGPLDLLLVLAGPVVVCACVQVVAAVVGALWVDLWAMLSVHRKTASPALADAWTRLLLAAKVAGLAAAAALSLRGIPGIPPHTSPGEIAIVLIFGQVLCFAGLWVALELASLVRLVWRLAGSASFWVGAASVMGGALAAGHVLGGAYAACLTIIPTAALLEFVYLRRVVGRTQVRPSSAVRTVTMLIRSVVGTVLVIALSLLVYTAYQGWTSPVIDDVFTVDNTVAGVRLTHEGYGHPQSVTTLGWSESTPAWRRSADSHSICSLAWRGLNLFDIGFLAQLAYVNGGTPYWEAMTAAFFDGTKGNGGDNDWIVTPPVTATGAAGVALFAEFYSPTRNISVVAIRGTNPSNLWDVVQDLAIWYPAALLQTAVALPTTLSLWPTDVLASVVGVLGSLESWLDPERDARFYHAPILAHLHARAAELPPSTTFVVTGHSLGGGLAKIVGALGNVTAVALSGPGLSLTRHRFGLSLDALQDTSITVMPTGDLVPRFDIQAGLIYQLTCPHTSPLLCHDPMVSMCHIFARCGSSAWPALASCNFAPWTVE</sequence>
<feature type="transmembrane region" description="Helical" evidence="1">
    <location>
        <begin position="119"/>
        <end position="141"/>
    </location>
</feature>
<dbReference type="Proteomes" id="UP000054408">
    <property type="component" value="Unassembled WGS sequence"/>
</dbReference>
<feature type="transmembrane region" description="Helical" evidence="1">
    <location>
        <begin position="161"/>
        <end position="185"/>
    </location>
</feature>
<reference evidence="2 3" key="1">
    <citation type="submission" date="2010-05" db="EMBL/GenBank/DDBJ databases">
        <title>The Genome Sequence of Thecamonas trahens ATCC 50062.</title>
        <authorList>
            <consortium name="The Broad Institute Genome Sequencing Platform"/>
            <person name="Russ C."/>
            <person name="Cuomo C."/>
            <person name="Shea T."/>
            <person name="Young S.K."/>
            <person name="Zeng Q."/>
            <person name="Koehrsen M."/>
            <person name="Haas B."/>
            <person name="Borodovsky M."/>
            <person name="Guigo R."/>
            <person name="Alvarado L."/>
            <person name="Berlin A."/>
            <person name="Bochicchio J."/>
            <person name="Borenstein D."/>
            <person name="Chapman S."/>
            <person name="Chen Z."/>
            <person name="Freedman E."/>
            <person name="Gellesch M."/>
            <person name="Goldberg J."/>
            <person name="Griggs A."/>
            <person name="Gujja S."/>
            <person name="Heilman E."/>
            <person name="Heiman D."/>
            <person name="Hepburn T."/>
            <person name="Howarth C."/>
            <person name="Jen D."/>
            <person name="Larson L."/>
            <person name="Mehta T."/>
            <person name="Park D."/>
            <person name="Pearson M."/>
            <person name="Roberts A."/>
            <person name="Saif S."/>
            <person name="Shenoy N."/>
            <person name="Sisk P."/>
            <person name="Stolte C."/>
            <person name="Sykes S."/>
            <person name="Thomson T."/>
            <person name="Walk T."/>
            <person name="White J."/>
            <person name="Yandava C."/>
            <person name="Burger G."/>
            <person name="Gray M.W."/>
            <person name="Holland P.W.H."/>
            <person name="King N."/>
            <person name="Lang F.B.F."/>
            <person name="Roger A.J."/>
            <person name="Ruiz-Trillo I."/>
            <person name="Lander E."/>
            <person name="Nusbaum C."/>
        </authorList>
    </citation>
    <scope>NUCLEOTIDE SEQUENCE [LARGE SCALE GENOMIC DNA]</scope>
    <source>
        <strain evidence="2 3">ATCC 50062</strain>
    </source>
</reference>
<dbReference type="OrthoDB" id="434251at2759"/>
<dbReference type="InterPro" id="IPR029058">
    <property type="entry name" value="AB_hydrolase_fold"/>
</dbReference>
<feature type="transmembrane region" description="Helical" evidence="1">
    <location>
        <begin position="336"/>
        <end position="357"/>
    </location>
</feature>
<proteinExistence type="predicted"/>
<dbReference type="GeneID" id="25560489"/>
<evidence type="ECO:0000313" key="3">
    <source>
        <dbReference type="Proteomes" id="UP000054408"/>
    </source>
</evidence>
<keyword evidence="1" id="KW-1133">Transmembrane helix</keyword>
<evidence type="ECO:0000256" key="1">
    <source>
        <dbReference type="SAM" id="Phobius"/>
    </source>
</evidence>
<feature type="transmembrane region" description="Helical" evidence="1">
    <location>
        <begin position="70"/>
        <end position="98"/>
    </location>
</feature>
<feature type="transmembrane region" description="Helical" evidence="1">
    <location>
        <begin position="238"/>
        <end position="257"/>
    </location>
</feature>
<accession>A0A0L0DE83</accession>
<feature type="transmembrane region" description="Helical" evidence="1">
    <location>
        <begin position="295"/>
        <end position="315"/>
    </location>
</feature>
<dbReference type="Gene3D" id="3.40.50.1820">
    <property type="entry name" value="alpha/beta hydrolase"/>
    <property type="match status" value="1"/>
</dbReference>
<gene>
    <name evidence="2" type="ORF">AMSG_00697</name>
</gene>
<keyword evidence="1" id="KW-0812">Transmembrane</keyword>
<keyword evidence="3" id="KW-1185">Reference proteome</keyword>
<feature type="transmembrane region" description="Helical" evidence="1">
    <location>
        <begin position="38"/>
        <end position="58"/>
    </location>
</feature>
<name>A0A0L0DE83_THETB</name>
<protein>
    <submittedName>
        <fullName evidence="2">Uncharacterized protein</fullName>
    </submittedName>
</protein>